<organism evidence="3">
    <name type="scientific">Onchocerca flexuosa</name>
    <dbReference type="NCBI Taxonomy" id="387005"/>
    <lineage>
        <taxon>Eukaryota</taxon>
        <taxon>Metazoa</taxon>
        <taxon>Ecdysozoa</taxon>
        <taxon>Nematoda</taxon>
        <taxon>Chromadorea</taxon>
        <taxon>Rhabditida</taxon>
        <taxon>Spirurina</taxon>
        <taxon>Spiruromorpha</taxon>
        <taxon>Filarioidea</taxon>
        <taxon>Onchocercidae</taxon>
        <taxon>Onchocerca</taxon>
    </lineage>
</organism>
<evidence type="ECO:0000313" key="1">
    <source>
        <dbReference type="EMBL" id="VDP16775.1"/>
    </source>
</evidence>
<dbReference type="EMBL" id="UZAJ01040803">
    <property type="protein sequence ID" value="VDP16775.1"/>
    <property type="molecule type" value="Genomic_DNA"/>
</dbReference>
<dbReference type="AlphaFoldDB" id="A0A183I3R5"/>
<reference evidence="1 2" key="2">
    <citation type="submission" date="2018-11" db="EMBL/GenBank/DDBJ databases">
        <authorList>
            <consortium name="Pathogen Informatics"/>
        </authorList>
    </citation>
    <scope>NUCLEOTIDE SEQUENCE [LARGE SCALE GENOMIC DNA]</scope>
</reference>
<dbReference type="Proteomes" id="UP000267606">
    <property type="component" value="Unassembled WGS sequence"/>
</dbReference>
<protein>
    <submittedName>
        <fullName evidence="1 3">Uncharacterized protein</fullName>
    </submittedName>
</protein>
<gene>
    <name evidence="1" type="ORF">OFLC_LOCUS14377</name>
</gene>
<dbReference type="WBParaSite" id="OFLC_0001438501-mRNA-1">
    <property type="protein sequence ID" value="OFLC_0001438501-mRNA-1"/>
    <property type="gene ID" value="OFLC_0001438501"/>
</dbReference>
<name>A0A183I3R5_9BILA</name>
<proteinExistence type="predicted"/>
<reference evidence="3" key="1">
    <citation type="submission" date="2016-06" db="UniProtKB">
        <authorList>
            <consortium name="WormBaseParasite"/>
        </authorList>
    </citation>
    <scope>IDENTIFICATION</scope>
</reference>
<keyword evidence="2" id="KW-1185">Reference proteome</keyword>
<evidence type="ECO:0000313" key="3">
    <source>
        <dbReference type="WBParaSite" id="OFLC_0001438501-mRNA-1"/>
    </source>
</evidence>
<evidence type="ECO:0000313" key="2">
    <source>
        <dbReference type="Proteomes" id="UP000267606"/>
    </source>
</evidence>
<accession>A0A183I3R5</accession>
<sequence length="69" mass="7811">MVLAKILSVQEELLNSTIINLKINNSDPHWDIQSYHEMQQQYSSTNTPLDSKNPPIPELIIGTVTYVVS</sequence>